<dbReference type="GO" id="GO:0005524">
    <property type="term" value="F:ATP binding"/>
    <property type="evidence" value="ECO:0007669"/>
    <property type="project" value="UniProtKB-UniRule"/>
</dbReference>
<evidence type="ECO:0000256" key="3">
    <source>
        <dbReference type="PROSITE-ProRule" id="PRU00289"/>
    </source>
</evidence>
<dbReference type="AlphaFoldDB" id="A0A542EWI0"/>
<name>A0A542EWI0_9ACTN</name>
<gene>
    <name evidence="5" type="ORF">FB475_3892</name>
</gene>
<feature type="domain" description="FtsK" evidence="4">
    <location>
        <begin position="31"/>
        <end position="222"/>
    </location>
</feature>
<reference evidence="5 6" key="1">
    <citation type="submission" date="2019-06" db="EMBL/GenBank/DDBJ databases">
        <title>Sequencing the genomes of 1000 actinobacteria strains.</title>
        <authorList>
            <person name="Klenk H.-P."/>
        </authorList>
    </citation>
    <scope>NUCLEOTIDE SEQUENCE [LARGE SCALE GENOMIC DNA]</scope>
    <source>
        <strain evidence="5 6">DSM 17305</strain>
    </source>
</reference>
<evidence type="ECO:0000313" key="6">
    <source>
        <dbReference type="Proteomes" id="UP000316298"/>
    </source>
</evidence>
<dbReference type="Gene3D" id="3.40.50.300">
    <property type="entry name" value="P-loop containing nucleotide triphosphate hydrolases"/>
    <property type="match status" value="1"/>
</dbReference>
<dbReference type="GO" id="GO:0003677">
    <property type="term" value="F:DNA binding"/>
    <property type="evidence" value="ECO:0007669"/>
    <property type="project" value="InterPro"/>
</dbReference>
<proteinExistence type="predicted"/>
<sequence length="283" mass="30697">MSSFNLNPKKSVFPRLAPGGTPAPKGALSIYDPIYLGLDARGRSVRVGLMYRNILIGGEPGAGKSVAQGNIVAHAALCIDVDLILIDGKIVELLPYAPVASQFVGNDMTKALRVLLELQKDLDERYLHLARTGRKKIVPGDGFRAKLLCIDELAYFTVTVGTKEQQEEFRTLVRDIVARGRAAGIITVASTQRPSADIVPTSLRDLFGYRLAFRCATDSSSDIILGTGWASQGHTAVDIEPEALGVGLLRAEGGFPRRLKTAHLEDHHVNQIVRRAVHLRKAA</sequence>
<dbReference type="SUPFAM" id="SSF52540">
    <property type="entry name" value="P-loop containing nucleoside triphosphate hydrolases"/>
    <property type="match status" value="1"/>
</dbReference>
<dbReference type="EMBL" id="VFMM01000001">
    <property type="protein sequence ID" value="TQJ19718.1"/>
    <property type="molecule type" value="Genomic_DNA"/>
</dbReference>
<evidence type="ECO:0000313" key="5">
    <source>
        <dbReference type="EMBL" id="TQJ19718.1"/>
    </source>
</evidence>
<dbReference type="RefSeq" id="WP_141857618.1">
    <property type="nucleotide sequence ID" value="NZ_BAAAKA010000061.1"/>
</dbReference>
<feature type="binding site" evidence="3">
    <location>
        <begin position="58"/>
        <end position="65"/>
    </location>
    <ligand>
        <name>ATP</name>
        <dbReference type="ChEBI" id="CHEBI:30616"/>
    </ligand>
</feature>
<comment type="caution">
    <text evidence="5">The sequence shown here is derived from an EMBL/GenBank/DDBJ whole genome shotgun (WGS) entry which is preliminary data.</text>
</comment>
<protein>
    <submittedName>
        <fullName evidence="5">S-DNA-T family DNA segregation ATPase FtsK/SpoIIIE</fullName>
    </submittedName>
</protein>
<accession>A0A542EWI0</accession>
<evidence type="ECO:0000259" key="4">
    <source>
        <dbReference type="PROSITE" id="PS50901"/>
    </source>
</evidence>
<dbReference type="PANTHER" id="PTHR22683:SF41">
    <property type="entry name" value="DNA TRANSLOCASE FTSK"/>
    <property type="match status" value="1"/>
</dbReference>
<dbReference type="PROSITE" id="PS50901">
    <property type="entry name" value="FTSK"/>
    <property type="match status" value="1"/>
</dbReference>
<dbReference type="InterPro" id="IPR050206">
    <property type="entry name" value="FtsK/SpoIIIE/SftA"/>
</dbReference>
<keyword evidence="1 3" id="KW-0547">Nucleotide-binding</keyword>
<evidence type="ECO:0000256" key="2">
    <source>
        <dbReference type="ARBA" id="ARBA00022840"/>
    </source>
</evidence>
<keyword evidence="6" id="KW-1185">Reference proteome</keyword>
<dbReference type="PANTHER" id="PTHR22683">
    <property type="entry name" value="SPORULATION PROTEIN RELATED"/>
    <property type="match status" value="1"/>
</dbReference>
<dbReference type="Pfam" id="PF01580">
    <property type="entry name" value="FtsK_SpoIIIE"/>
    <property type="match status" value="1"/>
</dbReference>
<organism evidence="5 6">
    <name type="scientific">Kribbella jejuensis</name>
    <dbReference type="NCBI Taxonomy" id="236068"/>
    <lineage>
        <taxon>Bacteria</taxon>
        <taxon>Bacillati</taxon>
        <taxon>Actinomycetota</taxon>
        <taxon>Actinomycetes</taxon>
        <taxon>Propionibacteriales</taxon>
        <taxon>Kribbellaceae</taxon>
        <taxon>Kribbella</taxon>
    </lineage>
</organism>
<dbReference type="InterPro" id="IPR002543">
    <property type="entry name" value="FtsK_dom"/>
</dbReference>
<dbReference type="OrthoDB" id="3315716at2"/>
<keyword evidence="2 3" id="KW-0067">ATP-binding</keyword>
<dbReference type="InterPro" id="IPR027417">
    <property type="entry name" value="P-loop_NTPase"/>
</dbReference>
<dbReference type="Proteomes" id="UP000316298">
    <property type="component" value="Unassembled WGS sequence"/>
</dbReference>
<evidence type="ECO:0000256" key="1">
    <source>
        <dbReference type="ARBA" id="ARBA00022741"/>
    </source>
</evidence>